<dbReference type="AlphaFoldDB" id="A0A8D8IX63"/>
<dbReference type="EMBL" id="HBUE01156498">
    <property type="protein sequence ID" value="CAG6508029.1"/>
    <property type="molecule type" value="Transcribed_RNA"/>
</dbReference>
<proteinExistence type="predicted"/>
<evidence type="ECO:0000313" key="1">
    <source>
        <dbReference type="EMBL" id="CAG6559377.1"/>
    </source>
</evidence>
<reference evidence="1" key="1">
    <citation type="submission" date="2021-05" db="EMBL/GenBank/DDBJ databases">
        <authorList>
            <person name="Alioto T."/>
            <person name="Alioto T."/>
            <person name="Gomez Garrido J."/>
        </authorList>
    </citation>
    <scope>NUCLEOTIDE SEQUENCE</scope>
</reference>
<name>A0A8D8IX63_CULPI</name>
<protein>
    <submittedName>
        <fullName evidence="1">(northern house mosquito) hypothetical protein</fullName>
    </submittedName>
</protein>
<organism evidence="1">
    <name type="scientific">Culex pipiens</name>
    <name type="common">House mosquito</name>
    <dbReference type="NCBI Taxonomy" id="7175"/>
    <lineage>
        <taxon>Eukaryota</taxon>
        <taxon>Metazoa</taxon>
        <taxon>Ecdysozoa</taxon>
        <taxon>Arthropoda</taxon>
        <taxon>Hexapoda</taxon>
        <taxon>Insecta</taxon>
        <taxon>Pterygota</taxon>
        <taxon>Neoptera</taxon>
        <taxon>Endopterygota</taxon>
        <taxon>Diptera</taxon>
        <taxon>Nematocera</taxon>
        <taxon>Culicoidea</taxon>
        <taxon>Culicidae</taxon>
        <taxon>Culicinae</taxon>
        <taxon>Culicini</taxon>
        <taxon>Culex</taxon>
        <taxon>Culex</taxon>
    </lineage>
</organism>
<accession>A0A8D8IX63</accession>
<dbReference type="EMBL" id="HBUE01261604">
    <property type="protein sequence ID" value="CAG6559377.1"/>
    <property type="molecule type" value="Transcribed_RNA"/>
</dbReference>
<sequence length="112" mass="12626">MVVLRSVGRGFPDRRSMCKVRWHLQLLPGVLHHWPSHLDAAARPYAVQLLSRAEGDREDRIVRCGIYGRVRWLLLRSSEHSTQGGTARQCDDQCLPGVVGRWSCVDHQGATA</sequence>